<keyword evidence="6" id="KW-0124">Carnitine biosynthesis</keyword>
<accession>A0A0L0VTG4</accession>
<evidence type="ECO:0000256" key="3">
    <source>
        <dbReference type="ARBA" id="ARBA00005022"/>
    </source>
</evidence>
<dbReference type="EMBL" id="AJIL01000022">
    <property type="protein sequence ID" value="KNF02555.1"/>
    <property type="molecule type" value="Genomic_DNA"/>
</dbReference>
<gene>
    <name evidence="12" type="ORF">PSTG_04153</name>
</gene>
<comment type="cofactor">
    <cofactor evidence="2">
        <name>L-ascorbate</name>
        <dbReference type="ChEBI" id="CHEBI:38290"/>
    </cofactor>
</comment>
<protein>
    <recommendedName>
        <fullName evidence="11">TauD/TfdA-like domain-containing protein</fullName>
    </recommendedName>
</protein>
<dbReference type="Pfam" id="PF02668">
    <property type="entry name" value="TauD"/>
    <property type="match status" value="1"/>
</dbReference>
<evidence type="ECO:0000256" key="4">
    <source>
        <dbReference type="ARBA" id="ARBA00008654"/>
    </source>
</evidence>
<dbReference type="GO" id="GO:0005739">
    <property type="term" value="C:mitochondrion"/>
    <property type="evidence" value="ECO:0007669"/>
    <property type="project" value="TreeGrafter"/>
</dbReference>
<dbReference type="CDD" id="cd00250">
    <property type="entry name" value="CAS_like"/>
    <property type="match status" value="1"/>
</dbReference>
<comment type="similarity">
    <text evidence="4">Belongs to the gamma-BBH/TMLD family.</text>
</comment>
<dbReference type="InterPro" id="IPR003819">
    <property type="entry name" value="TauD/TfdA-like"/>
</dbReference>
<dbReference type="Gene3D" id="3.60.130.10">
    <property type="entry name" value="Clavaminate synthase-like"/>
    <property type="match status" value="1"/>
</dbReference>
<evidence type="ECO:0000256" key="5">
    <source>
        <dbReference type="ARBA" id="ARBA00022723"/>
    </source>
</evidence>
<reference evidence="12" key="1">
    <citation type="submission" date="2014-03" db="EMBL/GenBank/DDBJ databases">
        <title>Cloning and expression analysis of gamma-glutamylcysteines synthetase in perennial ryegrass.</title>
        <authorList>
            <person name="Wei S."/>
            <person name="Sun Z."/>
        </authorList>
    </citation>
    <scope>NUCLEOTIDE SEQUENCE</scope>
    <source>
        <strain evidence="12">Race PST-78</strain>
    </source>
</reference>
<feature type="compositionally biased region" description="Polar residues" evidence="10">
    <location>
        <begin position="100"/>
        <end position="110"/>
    </location>
</feature>
<feature type="region of interest" description="Disordered" evidence="10">
    <location>
        <begin position="87"/>
        <end position="110"/>
    </location>
</feature>
<dbReference type="InterPro" id="IPR038492">
    <property type="entry name" value="GBBH-like_N_sf"/>
</dbReference>
<dbReference type="GO" id="GO:0050353">
    <property type="term" value="F:trimethyllysine dioxygenase activity"/>
    <property type="evidence" value="ECO:0007669"/>
    <property type="project" value="InterPro"/>
</dbReference>
<evidence type="ECO:0000259" key="11">
    <source>
        <dbReference type="Pfam" id="PF02668"/>
    </source>
</evidence>
<keyword evidence="13" id="KW-1185">Reference proteome</keyword>
<dbReference type="InterPro" id="IPR012776">
    <property type="entry name" value="Trimethyllysine_dOase"/>
</dbReference>
<comment type="cofactor">
    <cofactor evidence="1">
        <name>Fe(2+)</name>
        <dbReference type="ChEBI" id="CHEBI:29033"/>
    </cofactor>
</comment>
<dbReference type="EMBL" id="AJIL01000022">
    <property type="protein sequence ID" value="KNF02556.1"/>
    <property type="molecule type" value="Genomic_DNA"/>
</dbReference>
<organism evidence="12 13">
    <name type="scientific">Puccinia striiformis f. sp. tritici PST-78</name>
    <dbReference type="NCBI Taxonomy" id="1165861"/>
    <lineage>
        <taxon>Eukaryota</taxon>
        <taxon>Fungi</taxon>
        <taxon>Dikarya</taxon>
        <taxon>Basidiomycota</taxon>
        <taxon>Pucciniomycotina</taxon>
        <taxon>Pucciniomycetes</taxon>
        <taxon>Pucciniales</taxon>
        <taxon>Pucciniaceae</taxon>
        <taxon>Puccinia</taxon>
    </lineage>
</organism>
<dbReference type="NCBIfam" id="TIGR02410">
    <property type="entry name" value="carnitine_TMLD"/>
    <property type="match status" value="1"/>
</dbReference>
<dbReference type="OrthoDB" id="408743at2759"/>
<dbReference type="InterPro" id="IPR042098">
    <property type="entry name" value="TauD-like_sf"/>
</dbReference>
<dbReference type="STRING" id="1165861.A0A0L0VTG4"/>
<evidence type="ECO:0000256" key="10">
    <source>
        <dbReference type="SAM" id="MobiDB-lite"/>
    </source>
</evidence>
<evidence type="ECO:0000256" key="1">
    <source>
        <dbReference type="ARBA" id="ARBA00001954"/>
    </source>
</evidence>
<evidence type="ECO:0000313" key="12">
    <source>
        <dbReference type="EMBL" id="KNF02556.1"/>
    </source>
</evidence>
<evidence type="ECO:0000256" key="2">
    <source>
        <dbReference type="ARBA" id="ARBA00001961"/>
    </source>
</evidence>
<evidence type="ECO:0000313" key="13">
    <source>
        <dbReference type="Proteomes" id="UP000054564"/>
    </source>
</evidence>
<comment type="caution">
    <text evidence="12">The sequence shown here is derived from an EMBL/GenBank/DDBJ whole genome shotgun (WGS) entry which is preliminary data.</text>
</comment>
<dbReference type="GO" id="GO:0045329">
    <property type="term" value="P:carnitine biosynthetic process"/>
    <property type="evidence" value="ECO:0007669"/>
    <property type="project" value="UniProtKB-UniPathway"/>
</dbReference>
<feature type="domain" description="TauD/TfdA-like" evidence="11">
    <location>
        <begin position="266"/>
        <end position="492"/>
    </location>
</feature>
<name>A0A0L0VTG4_9BASI</name>
<dbReference type="PANTHER" id="PTHR10696:SF51">
    <property type="entry name" value="TRIMETHYLLYSINE DIOXYGENASE, MITOCHONDRIAL"/>
    <property type="match status" value="1"/>
</dbReference>
<dbReference type="Proteomes" id="UP000054564">
    <property type="component" value="Unassembled WGS sequence"/>
</dbReference>
<dbReference type="InterPro" id="IPR050411">
    <property type="entry name" value="AlphaKG_dependent_hydroxylases"/>
</dbReference>
<proteinExistence type="inferred from homology"/>
<keyword evidence="5" id="KW-0479">Metal-binding</keyword>
<evidence type="ECO:0000256" key="6">
    <source>
        <dbReference type="ARBA" id="ARBA00022873"/>
    </source>
</evidence>
<evidence type="ECO:0000256" key="9">
    <source>
        <dbReference type="ARBA" id="ARBA00023004"/>
    </source>
</evidence>
<dbReference type="SUPFAM" id="SSF51197">
    <property type="entry name" value="Clavaminate synthase-like"/>
    <property type="match status" value="1"/>
</dbReference>
<reference evidence="13" key="2">
    <citation type="submission" date="2014-03" db="EMBL/GenBank/DDBJ databases">
        <title>The Genome Sequence of Puccinia striiformis f. sp. tritici PST-78.</title>
        <authorList>
            <consortium name="The Broad Institute Genome Sequencing Platform"/>
            <person name="Cuomo C."/>
            <person name="Hulbert S."/>
            <person name="Chen X."/>
            <person name="Walker B."/>
            <person name="Young S.K."/>
            <person name="Zeng Q."/>
            <person name="Gargeya S."/>
            <person name="Fitzgerald M."/>
            <person name="Haas B."/>
            <person name="Abouelleil A."/>
            <person name="Alvarado L."/>
            <person name="Arachchi H.M."/>
            <person name="Berlin A.M."/>
            <person name="Chapman S.B."/>
            <person name="Goldberg J."/>
            <person name="Griggs A."/>
            <person name="Gujja S."/>
            <person name="Hansen M."/>
            <person name="Howarth C."/>
            <person name="Imamovic A."/>
            <person name="Larimer J."/>
            <person name="McCowan C."/>
            <person name="Montmayeur A."/>
            <person name="Murphy C."/>
            <person name="Neiman D."/>
            <person name="Pearson M."/>
            <person name="Priest M."/>
            <person name="Roberts A."/>
            <person name="Saif S."/>
            <person name="Shea T."/>
            <person name="Sisk P."/>
            <person name="Sykes S."/>
            <person name="Wortman J."/>
            <person name="Nusbaum C."/>
            <person name="Birren B."/>
        </authorList>
    </citation>
    <scope>NUCLEOTIDE SEQUENCE [LARGE SCALE GENOMIC DNA]</scope>
    <source>
        <strain evidence="13">race PST-78</strain>
    </source>
</reference>
<dbReference type="FunFam" id="3.60.130.10:FF:000001">
    <property type="entry name" value="Trimethyllysine dioxygenase, mitochondrial"/>
    <property type="match status" value="1"/>
</dbReference>
<keyword evidence="7" id="KW-0223">Dioxygenase</keyword>
<keyword evidence="9" id="KW-0408">Iron</keyword>
<dbReference type="AlphaFoldDB" id="A0A0L0VTG4"/>
<dbReference type="Gene3D" id="3.30.2020.30">
    <property type="match status" value="1"/>
</dbReference>
<evidence type="ECO:0000256" key="8">
    <source>
        <dbReference type="ARBA" id="ARBA00023002"/>
    </source>
</evidence>
<evidence type="ECO:0000256" key="7">
    <source>
        <dbReference type="ARBA" id="ARBA00022964"/>
    </source>
</evidence>
<dbReference type="PANTHER" id="PTHR10696">
    <property type="entry name" value="GAMMA-BUTYROBETAINE HYDROXYLASE-RELATED"/>
    <property type="match status" value="1"/>
</dbReference>
<dbReference type="GO" id="GO:0005506">
    <property type="term" value="F:iron ion binding"/>
    <property type="evidence" value="ECO:0007669"/>
    <property type="project" value="InterPro"/>
</dbReference>
<sequence>MLNSLLSHAQSIVVKMPTSNWTRSELYYSTATTRPPGVRAGSTTQLIPQCRSCRPPVNLLRASGYPEDPRPAGPGLRLGRRTLSLTSHSTIKTPSERPDAQSNKPASNRGSVNFLLDQQGLLIEFGKGRSTKLSVTCLSSATNSEYSLPSAAFSQPPRLMFMNGAGRLVETFEIPLDIQPTRVDMEVEGLSLTWPDGHKSFIEFSFLLQNSYEPPLGPSRQLTSSQIRKTKYLWDKTIISYMPQVSYNDIFSSDESTWKGDFYVLEWLRKIDKYGFCLVDDVPSNPEATEELLKRIAFIRETHYGAFWDFTANMEHGDTAYTNLPLGAHTDTTYFSDPAGLQLFHLLSPPTSHEGGKSLLVDGFAAAEKLRREQPAAYRVLSEVPIDTHASGGTDVAFKPVLPQPVFSHHPRTGELTIIRWNPDDRLPIRGRSGQEVKQLYLAIREWEKIIKSDQMELWTQMKMGQALIFDNHRVLHGRSSFTGSRRLCGGYVNRDDYRSRLRSLEQRLSSSCPKSMEEES</sequence>
<keyword evidence="8" id="KW-0560">Oxidoreductase</keyword>
<dbReference type="UniPathway" id="UPA00118"/>
<comment type="pathway">
    <text evidence="3">Amine and polyamine biosynthesis; carnitine biosynthesis.</text>
</comment>